<dbReference type="PANTHER" id="PTHR21581">
    <property type="entry name" value="D-ALANYL-D-ALANINE CARBOXYPEPTIDASE"/>
    <property type="match status" value="1"/>
</dbReference>
<evidence type="ECO:0000256" key="5">
    <source>
        <dbReference type="ARBA" id="ARBA00022984"/>
    </source>
</evidence>
<dbReference type="EC" id="3.4.21.-" evidence="10"/>
<keyword evidence="3 10" id="KW-0378">Hydrolase</keyword>
<feature type="signal peptide" evidence="8">
    <location>
        <begin position="1"/>
        <end position="19"/>
    </location>
</feature>
<reference evidence="10 11" key="1">
    <citation type="journal article" date="2011" name="Int. J. Syst. Evol. Microbiol.">
        <title>Zhongshania antarctica gen. nov., sp. nov. and Zhongshania guokunii sp. nov., gammaproteobacteria respectively isolated from coastal attached (fast) ice and surface seawater of the Antarctic.</title>
        <authorList>
            <person name="Li H.J."/>
            <person name="Zhang X.Y."/>
            <person name="Chen C.X."/>
            <person name="Zhang Y.J."/>
            <person name="Gao Z.M."/>
            <person name="Yu Y."/>
            <person name="Chen X.L."/>
            <person name="Chen B."/>
            <person name="Zhang Y.Z."/>
        </authorList>
    </citation>
    <scope>NUCLEOTIDE SEQUENCE [LARGE SCALE GENOMIC DNA]</scope>
    <source>
        <strain evidence="10 11">R06B22</strain>
    </source>
</reference>
<dbReference type="InterPro" id="IPR012338">
    <property type="entry name" value="Beta-lactam/transpept-like"/>
</dbReference>
<gene>
    <name evidence="10" type="primary">pbpG</name>
    <name evidence="10" type="ORF">AB4875_07050</name>
</gene>
<dbReference type="NCBIfam" id="NF008668">
    <property type="entry name" value="PRK11669.1"/>
    <property type="match status" value="1"/>
</dbReference>
<accession>A0ABV3TVF9</accession>
<keyword evidence="11" id="KW-1185">Reference proteome</keyword>
<dbReference type="Proteomes" id="UP001557484">
    <property type="component" value="Unassembled WGS sequence"/>
</dbReference>
<dbReference type="Pfam" id="PF00768">
    <property type="entry name" value="Peptidase_S11"/>
    <property type="match status" value="1"/>
</dbReference>
<feature type="domain" description="Peptidase S11 D-alanyl-D-alanine carboxypeptidase A N-terminal" evidence="9">
    <location>
        <begin position="34"/>
        <end position="260"/>
    </location>
</feature>
<dbReference type="InterPro" id="IPR001967">
    <property type="entry name" value="Peptidase_S11_N"/>
</dbReference>
<comment type="caution">
    <text evidence="10">The sequence shown here is derived from an EMBL/GenBank/DDBJ whole genome shotgun (WGS) entry which is preliminary data.</text>
</comment>
<organism evidence="10 11">
    <name type="scientific">Zhongshania arctica</name>
    <dbReference type="NCBI Taxonomy" id="3238302"/>
    <lineage>
        <taxon>Bacteria</taxon>
        <taxon>Pseudomonadati</taxon>
        <taxon>Pseudomonadota</taxon>
        <taxon>Gammaproteobacteria</taxon>
        <taxon>Cellvibrionales</taxon>
        <taxon>Spongiibacteraceae</taxon>
        <taxon>Zhongshania</taxon>
    </lineage>
</organism>
<name>A0ABV3TVF9_9GAMM</name>
<evidence type="ECO:0000256" key="1">
    <source>
        <dbReference type="ARBA" id="ARBA00007164"/>
    </source>
</evidence>
<feature type="chain" id="PRO_5046043578" evidence="8">
    <location>
        <begin position="20"/>
        <end position="310"/>
    </location>
</feature>
<dbReference type="SUPFAM" id="SSF56601">
    <property type="entry name" value="beta-lactamase/transpeptidase-like"/>
    <property type="match status" value="1"/>
</dbReference>
<keyword evidence="4" id="KW-0133">Cell shape</keyword>
<dbReference type="GO" id="GO:0016787">
    <property type="term" value="F:hydrolase activity"/>
    <property type="evidence" value="ECO:0007669"/>
    <property type="project" value="UniProtKB-KW"/>
</dbReference>
<dbReference type="RefSeq" id="WP_368375346.1">
    <property type="nucleotide sequence ID" value="NZ_JBFRYB010000001.1"/>
</dbReference>
<evidence type="ECO:0000313" key="10">
    <source>
        <dbReference type="EMBL" id="MEX1665240.1"/>
    </source>
</evidence>
<dbReference type="EMBL" id="JBFRYB010000001">
    <property type="protein sequence ID" value="MEX1665240.1"/>
    <property type="molecule type" value="Genomic_DNA"/>
</dbReference>
<keyword evidence="6" id="KW-0961">Cell wall biogenesis/degradation</keyword>
<evidence type="ECO:0000256" key="4">
    <source>
        <dbReference type="ARBA" id="ARBA00022960"/>
    </source>
</evidence>
<dbReference type="PANTHER" id="PTHR21581:SF26">
    <property type="entry name" value="D-ALANYL-D-ALANINE ENDOPEPTIDASE"/>
    <property type="match status" value="1"/>
</dbReference>
<evidence type="ECO:0000256" key="8">
    <source>
        <dbReference type="SAM" id="SignalP"/>
    </source>
</evidence>
<keyword evidence="2 8" id="KW-0732">Signal</keyword>
<sequence length="310" mass="33673">MKRIMITLFLSLLLSPAMAAGAASDKPKTTLNPANLQLASVSAMVVDADSGEVLYQKYADIVKPIASLTKVMTAMVVLDSKQSLREVIRFSQADRKAINNYFSRIRVDSELPRGEVLRLALMSSENLAAASLGRNYPGGMSAFVTKMNAKAKALGMKNSHFVDSSGLSHHNVSTAADMAKLIAAAAKYPVIAEYSTTATHTANFRRPSYRLAYVNTNQLVRYKRWDVGMSKTGYLNEAGRCLVMKAEVDGKSLLFVMLDSFGKTSPIGDAGRIKRWLASGKGGNIASSAQLYQKQKVAEYLAERATASIR</sequence>
<dbReference type="InterPro" id="IPR018044">
    <property type="entry name" value="Peptidase_S11"/>
</dbReference>
<evidence type="ECO:0000313" key="11">
    <source>
        <dbReference type="Proteomes" id="UP001557484"/>
    </source>
</evidence>
<proteinExistence type="inferred from homology"/>
<evidence type="ECO:0000256" key="7">
    <source>
        <dbReference type="RuleBase" id="RU004016"/>
    </source>
</evidence>
<evidence type="ECO:0000256" key="3">
    <source>
        <dbReference type="ARBA" id="ARBA00022801"/>
    </source>
</evidence>
<comment type="similarity">
    <text evidence="1 7">Belongs to the peptidase S11 family.</text>
</comment>
<evidence type="ECO:0000256" key="2">
    <source>
        <dbReference type="ARBA" id="ARBA00022729"/>
    </source>
</evidence>
<keyword evidence="5" id="KW-0573">Peptidoglycan synthesis</keyword>
<dbReference type="Gene3D" id="3.40.710.10">
    <property type="entry name" value="DD-peptidase/beta-lactamase superfamily"/>
    <property type="match status" value="1"/>
</dbReference>
<evidence type="ECO:0000259" key="9">
    <source>
        <dbReference type="Pfam" id="PF00768"/>
    </source>
</evidence>
<evidence type="ECO:0000256" key="6">
    <source>
        <dbReference type="ARBA" id="ARBA00023316"/>
    </source>
</evidence>
<protein>
    <submittedName>
        <fullName evidence="10">D-alanyl-D-alanine endopeptidase</fullName>
        <ecNumber evidence="10">3.4.21.-</ecNumber>
    </submittedName>
</protein>
<dbReference type="PRINTS" id="PR00725">
    <property type="entry name" value="DADACBPTASE1"/>
</dbReference>